<keyword evidence="2" id="KW-0378">Hydrolase</keyword>
<gene>
    <name evidence="2" type="ORF">OBBRIDRAFT_888927</name>
</gene>
<protein>
    <submittedName>
        <fullName evidence="2">Alpha/beta-hydrolase</fullName>
    </submittedName>
</protein>
<dbReference type="EMBL" id="KV722446">
    <property type="protein sequence ID" value="OCH88674.1"/>
    <property type="molecule type" value="Genomic_DNA"/>
</dbReference>
<dbReference type="Pfam" id="PF12697">
    <property type="entry name" value="Abhydrolase_6"/>
    <property type="match status" value="1"/>
</dbReference>
<organism evidence="2 3">
    <name type="scientific">Obba rivulosa</name>
    <dbReference type="NCBI Taxonomy" id="1052685"/>
    <lineage>
        <taxon>Eukaryota</taxon>
        <taxon>Fungi</taxon>
        <taxon>Dikarya</taxon>
        <taxon>Basidiomycota</taxon>
        <taxon>Agaricomycotina</taxon>
        <taxon>Agaricomycetes</taxon>
        <taxon>Polyporales</taxon>
        <taxon>Gelatoporiaceae</taxon>
        <taxon>Obba</taxon>
    </lineage>
</organism>
<dbReference type="Gene3D" id="3.40.50.1820">
    <property type="entry name" value="alpha/beta hydrolase"/>
    <property type="match status" value="1"/>
</dbReference>
<accession>A0A8E2DKA5</accession>
<dbReference type="InterPro" id="IPR000073">
    <property type="entry name" value="AB_hydrolase_1"/>
</dbReference>
<dbReference type="Proteomes" id="UP000250043">
    <property type="component" value="Unassembled WGS sequence"/>
</dbReference>
<keyword evidence="3" id="KW-1185">Reference proteome</keyword>
<dbReference type="SUPFAM" id="SSF53474">
    <property type="entry name" value="alpha/beta-Hydrolases"/>
    <property type="match status" value="1"/>
</dbReference>
<reference evidence="2 3" key="1">
    <citation type="submission" date="2016-07" db="EMBL/GenBank/DDBJ databases">
        <title>Draft genome of the white-rot fungus Obba rivulosa 3A-2.</title>
        <authorList>
            <consortium name="DOE Joint Genome Institute"/>
            <person name="Miettinen O."/>
            <person name="Riley R."/>
            <person name="Acob R."/>
            <person name="Barry K."/>
            <person name="Cullen D."/>
            <person name="De Vries R."/>
            <person name="Hainaut M."/>
            <person name="Hatakka A."/>
            <person name="Henrissat B."/>
            <person name="Hilden K."/>
            <person name="Kuo R."/>
            <person name="Labutti K."/>
            <person name="Lipzen A."/>
            <person name="Makela M.R."/>
            <person name="Sandor L."/>
            <person name="Spatafora J.W."/>
            <person name="Grigoriev I.V."/>
            <person name="Hibbett D.S."/>
        </authorList>
    </citation>
    <scope>NUCLEOTIDE SEQUENCE [LARGE SCALE GENOMIC DNA]</scope>
    <source>
        <strain evidence="2 3">3A-2</strain>
    </source>
</reference>
<dbReference type="GO" id="GO:0016787">
    <property type="term" value="F:hydrolase activity"/>
    <property type="evidence" value="ECO:0007669"/>
    <property type="project" value="UniProtKB-KW"/>
</dbReference>
<evidence type="ECO:0000313" key="2">
    <source>
        <dbReference type="EMBL" id="OCH88674.1"/>
    </source>
</evidence>
<name>A0A8E2DKA5_9APHY</name>
<evidence type="ECO:0000313" key="3">
    <source>
        <dbReference type="Proteomes" id="UP000250043"/>
    </source>
</evidence>
<dbReference type="AlphaFoldDB" id="A0A8E2DKA5"/>
<evidence type="ECO:0000259" key="1">
    <source>
        <dbReference type="Pfam" id="PF12697"/>
    </source>
</evidence>
<proteinExistence type="predicted"/>
<feature type="domain" description="AB hydrolase-1" evidence="1">
    <location>
        <begin position="34"/>
        <end position="363"/>
    </location>
</feature>
<sequence length="370" mass="41084">MAFKAGHIPVDGNSTVLYYEDTGVPKGSSTYTTVFLVHGAMFHGATFRRTFPYAAANNLRLVALNLRDYNGSTAFSTEELEPLEGPVECQIAWMDARALEIAAFISRFIESEDLPAFAESSTGYDRVGGFALLGWSIGNILTLAMLARADKMPEHTRQLFSTHFRSLLMLDIAPFAVGETPPESLWCPLRDPSITDPAEILSQLNDWVGWYITKLPAPTTDVSVLASRKPLHKVEGSDALRFTPTVTRMTPAEVAGITNAQTLFGSQMKMFGIPLAVWEADMRRALLDCPREDDGAQPVWPTVRVKAIWGDMTSDDVVYATGQLSEKYAAQQKLGRPGIRPLEILRFEDGNHFPHWDVPERFVMFLADHV</sequence>
<dbReference type="InterPro" id="IPR029058">
    <property type="entry name" value="AB_hydrolase_fold"/>
</dbReference>
<dbReference type="OrthoDB" id="3466517at2759"/>